<dbReference type="CDD" id="cd00116">
    <property type="entry name" value="LRR_RI"/>
    <property type="match status" value="1"/>
</dbReference>
<dbReference type="Proteomes" id="UP000261640">
    <property type="component" value="Unplaced"/>
</dbReference>
<reference evidence="14" key="2">
    <citation type="submission" date="2025-09" db="UniProtKB">
        <authorList>
            <consortium name="Ensembl"/>
        </authorList>
    </citation>
    <scope>IDENTIFICATION</scope>
</reference>
<sequence length="1160" mass="130417">MSNQKEAAAVTGGQLTGFVPLVSRVPGFPLRPQKMSHCGGQEEDRPGSPGSSCLSMKSDRSKELNPPAFSPEPGPPNSGDRTRTQVSEEQRLSSCALCQAVLKDPVSTSCGHWFCRQCITSYRDQSDSAGDCPCPQYGERPRTMDSGLQDVLDQHKTSLRTRCERVTEGPDPTGSGTLLNRLYTELYITEGLSGEVNNQHEVRQLESTSKDKIHHDTLIKCQDIFKILHKKEKQADKQRLSIKDRPIRVVLTNGVAGVGKTFSVQKFSLDWAEGSENQDVSLLVLLSFRELNLIKDEQISLLRLLHVFHPTLQKVTAEQLAVCKVLFIFDGLDESRLSLDFNNRKVVSDVTQEALVNELLTNLIQGNLLPSALVWITSRPAAANGIPPTCVDRLTEVRGFTDAQKDEYFRRRSRDEELSSRIISHIKASRSLHIMCQIPVFCWITATVLEHMLTTEQRGELPKTLTDQYSHFLLVQTNRKKHKYHEGHETSLRQLTEADRDVLLKLGRLAFEHLEEGNIMFYQEDLEQCGLDVSEALVYSGVCTEIFKRESVIFQKSVYCFVHLSVQEFLAAVYMVHCYSNRKRQVLEKFLGGKMYSYREYREKYRKKRRETYNCSDDEYEDHDYDDDDDDDDDDDNNSDDGVFLLGAMYKSLDSKSGHLDLFVRFLHGLCLESNQRVLGGLLGQTETSPETIQRAINNLKEMNRDDISPDRSINIFHCLMELNDHSVHQEIQEFLKSGNRSEKSLSEIQCSALAYMLQMSEEVLDELDLNQYNTSVHGRLRLIPAVRNCRKAKLSHCGLSETHCEVVASALKSDPSHLTELDLSLNDLQDPAVQQLCGGLQSPHCRLETLRLKNCSLSETSCGYLVSALKSNPSHLRHLDLSLNSKLQDPGVQQLYGGLLNPDCRLETLRLENCSLSETSCGYLVSALKSNPSHLRELDLSYNDLQDPGVQQLCGGLQSPDCRLETLRLICCSLSETSCGYLVSALKSNPSHLRHLDLSYNKLQDPGVQQLCGGLQSPDCRLETLRLEGCSLAETSCGYLASALKSNPSHLRHLDLSYNKLQDPGVQQLCGGLQSPDCRLETLRLRSCSLSETSCGYLVSALKSNPFHLRELDLSWNNLQDPDVQQLCGGLQSPDCRLQTLRFGRNGEKTVSQCSKDKS</sequence>
<evidence type="ECO:0000256" key="4">
    <source>
        <dbReference type="ARBA" id="ARBA00022723"/>
    </source>
</evidence>
<dbReference type="Pfam" id="PF17776">
    <property type="entry name" value="NLRC4_HD2"/>
    <property type="match status" value="1"/>
</dbReference>
<dbReference type="InterPro" id="IPR041075">
    <property type="entry name" value="NOD1/2_WH"/>
</dbReference>
<keyword evidence="2" id="KW-0963">Cytoplasm</keyword>
<dbReference type="Gene3D" id="3.30.40.10">
    <property type="entry name" value="Zinc/RING finger domain, C3HC4 (zinc finger)"/>
    <property type="match status" value="1"/>
</dbReference>
<dbReference type="SUPFAM" id="SSF52540">
    <property type="entry name" value="P-loop containing nucleoside triphosphate hydrolases"/>
    <property type="match status" value="1"/>
</dbReference>
<dbReference type="PANTHER" id="PTHR24106">
    <property type="entry name" value="NACHT, LRR AND CARD DOMAINS-CONTAINING"/>
    <property type="match status" value="1"/>
</dbReference>
<feature type="region of interest" description="Disordered" evidence="11">
    <location>
        <begin position="617"/>
        <end position="637"/>
    </location>
</feature>
<evidence type="ECO:0000256" key="2">
    <source>
        <dbReference type="ARBA" id="ARBA00022490"/>
    </source>
</evidence>
<dbReference type="PROSITE" id="PS50089">
    <property type="entry name" value="ZF_RING_2"/>
    <property type="match status" value="1"/>
</dbReference>
<dbReference type="PROSITE" id="PS51450">
    <property type="entry name" value="LRR"/>
    <property type="match status" value="4"/>
</dbReference>
<dbReference type="InParanoid" id="A0A7N8WK52"/>
<dbReference type="SMART" id="SM01288">
    <property type="entry name" value="FISNA"/>
    <property type="match status" value="1"/>
</dbReference>
<dbReference type="InterPro" id="IPR029495">
    <property type="entry name" value="NACHT-assoc"/>
</dbReference>
<organism evidence="14 15">
    <name type="scientific">Mastacembelus armatus</name>
    <name type="common">zig-zag eel</name>
    <dbReference type="NCBI Taxonomy" id="205130"/>
    <lineage>
        <taxon>Eukaryota</taxon>
        <taxon>Metazoa</taxon>
        <taxon>Chordata</taxon>
        <taxon>Craniata</taxon>
        <taxon>Vertebrata</taxon>
        <taxon>Euteleostomi</taxon>
        <taxon>Actinopterygii</taxon>
        <taxon>Neopterygii</taxon>
        <taxon>Teleostei</taxon>
        <taxon>Neoteleostei</taxon>
        <taxon>Acanthomorphata</taxon>
        <taxon>Anabantaria</taxon>
        <taxon>Synbranchiformes</taxon>
        <taxon>Mastacembelidae</taxon>
        <taxon>Mastacembelus</taxon>
    </lineage>
</organism>
<dbReference type="InterPro" id="IPR032675">
    <property type="entry name" value="LRR_dom_sf"/>
</dbReference>
<dbReference type="Pfam" id="PF14484">
    <property type="entry name" value="FISNA"/>
    <property type="match status" value="1"/>
</dbReference>
<dbReference type="PROSITE" id="PS50837">
    <property type="entry name" value="NACHT"/>
    <property type="match status" value="1"/>
</dbReference>
<dbReference type="Ensembl" id="ENSMAMT00000067662.1">
    <property type="protein sequence ID" value="ENSMAMP00000037744.1"/>
    <property type="gene ID" value="ENSMAMG00000017631.2"/>
</dbReference>
<dbReference type="Pfam" id="PF13516">
    <property type="entry name" value="LRR_6"/>
    <property type="match status" value="6"/>
</dbReference>
<dbReference type="SUPFAM" id="SSF52047">
    <property type="entry name" value="RNI-like"/>
    <property type="match status" value="1"/>
</dbReference>
<dbReference type="Pfam" id="PF05729">
    <property type="entry name" value="NACHT"/>
    <property type="match status" value="1"/>
</dbReference>
<keyword evidence="6" id="KW-0547">Nucleotide-binding</keyword>
<dbReference type="FunFam" id="3.40.50.300:FF:000210">
    <property type="entry name" value="Si:dkey-16p6.1"/>
    <property type="match status" value="1"/>
</dbReference>
<evidence type="ECO:0000256" key="10">
    <source>
        <dbReference type="PROSITE-ProRule" id="PRU00175"/>
    </source>
</evidence>
<dbReference type="InterPro" id="IPR027417">
    <property type="entry name" value="P-loop_NTPase"/>
</dbReference>
<evidence type="ECO:0000256" key="1">
    <source>
        <dbReference type="ARBA" id="ARBA00004496"/>
    </source>
</evidence>
<keyword evidence="4" id="KW-0479">Metal-binding</keyword>
<dbReference type="InterPro" id="IPR041267">
    <property type="entry name" value="NLRP_HD2"/>
</dbReference>
<dbReference type="SMART" id="SM00368">
    <property type="entry name" value="LRR_RI"/>
    <property type="match status" value="11"/>
</dbReference>
<dbReference type="GO" id="GO:0005737">
    <property type="term" value="C:cytoplasm"/>
    <property type="evidence" value="ECO:0007669"/>
    <property type="project" value="UniProtKB-SubCell"/>
</dbReference>
<evidence type="ECO:0000259" key="13">
    <source>
        <dbReference type="PROSITE" id="PS50837"/>
    </source>
</evidence>
<dbReference type="GeneTree" id="ENSGT01070000253760"/>
<dbReference type="Gene3D" id="3.40.50.300">
    <property type="entry name" value="P-loop containing nucleotide triphosphate hydrolases"/>
    <property type="match status" value="1"/>
</dbReference>
<evidence type="ECO:0000256" key="9">
    <source>
        <dbReference type="ARBA" id="ARBA00022840"/>
    </source>
</evidence>
<keyword evidence="3" id="KW-0433">Leucine-rich repeat</keyword>
<dbReference type="InterPro" id="IPR051261">
    <property type="entry name" value="NLR"/>
</dbReference>
<feature type="region of interest" description="Disordered" evidence="11">
    <location>
        <begin position="23"/>
        <end position="86"/>
    </location>
</feature>
<dbReference type="InterPro" id="IPR007111">
    <property type="entry name" value="NACHT_NTPase"/>
</dbReference>
<dbReference type="GO" id="GO:0008270">
    <property type="term" value="F:zinc ion binding"/>
    <property type="evidence" value="ECO:0007669"/>
    <property type="project" value="UniProtKB-KW"/>
</dbReference>
<evidence type="ECO:0000256" key="6">
    <source>
        <dbReference type="ARBA" id="ARBA00022741"/>
    </source>
</evidence>
<keyword evidence="7 10" id="KW-0863">Zinc-finger</keyword>
<feature type="domain" description="NACHT" evidence="13">
    <location>
        <begin position="248"/>
        <end position="382"/>
    </location>
</feature>
<protein>
    <recommendedName>
        <fullName evidence="16">NACHT domain-containing protein</fullName>
    </recommendedName>
</protein>
<evidence type="ECO:0000259" key="12">
    <source>
        <dbReference type="PROSITE" id="PS50089"/>
    </source>
</evidence>
<evidence type="ECO:0000256" key="7">
    <source>
        <dbReference type="ARBA" id="ARBA00022771"/>
    </source>
</evidence>
<evidence type="ECO:0000256" key="11">
    <source>
        <dbReference type="SAM" id="MobiDB-lite"/>
    </source>
</evidence>
<comment type="subcellular location">
    <subcellularLocation>
        <location evidence="1">Cytoplasm</location>
    </subcellularLocation>
</comment>
<name>A0A7N8WK52_9TELE</name>
<dbReference type="AlphaFoldDB" id="A0A7N8WK52"/>
<proteinExistence type="predicted"/>
<dbReference type="GO" id="GO:0005524">
    <property type="term" value="F:ATP binding"/>
    <property type="evidence" value="ECO:0007669"/>
    <property type="project" value="UniProtKB-KW"/>
</dbReference>
<feature type="domain" description="RING-type" evidence="12">
    <location>
        <begin position="95"/>
        <end position="133"/>
    </location>
</feature>
<dbReference type="SUPFAM" id="SSF57850">
    <property type="entry name" value="RING/U-box"/>
    <property type="match status" value="1"/>
</dbReference>
<keyword evidence="8" id="KW-0862">Zinc</keyword>
<dbReference type="SMART" id="SM00184">
    <property type="entry name" value="RING"/>
    <property type="match status" value="1"/>
</dbReference>
<evidence type="ECO:0000313" key="14">
    <source>
        <dbReference type="Ensembl" id="ENSMAMP00000037744.1"/>
    </source>
</evidence>
<dbReference type="PROSITE" id="PS00518">
    <property type="entry name" value="ZF_RING_1"/>
    <property type="match status" value="1"/>
</dbReference>
<dbReference type="Pfam" id="PF17779">
    <property type="entry name" value="WHD_NOD2"/>
    <property type="match status" value="1"/>
</dbReference>
<dbReference type="InterPro" id="IPR013083">
    <property type="entry name" value="Znf_RING/FYVE/PHD"/>
</dbReference>
<evidence type="ECO:0000313" key="15">
    <source>
        <dbReference type="Proteomes" id="UP000261640"/>
    </source>
</evidence>
<dbReference type="InterPro" id="IPR001611">
    <property type="entry name" value="Leu-rich_rpt"/>
</dbReference>
<dbReference type="InterPro" id="IPR017907">
    <property type="entry name" value="Znf_RING_CS"/>
</dbReference>
<evidence type="ECO:0000256" key="8">
    <source>
        <dbReference type="ARBA" id="ARBA00022833"/>
    </source>
</evidence>
<dbReference type="InterPro" id="IPR001841">
    <property type="entry name" value="Znf_RING"/>
</dbReference>
<keyword evidence="9" id="KW-0067">ATP-binding</keyword>
<evidence type="ECO:0008006" key="16">
    <source>
        <dbReference type="Google" id="ProtNLM"/>
    </source>
</evidence>
<reference evidence="14" key="1">
    <citation type="submission" date="2025-08" db="UniProtKB">
        <authorList>
            <consortium name="Ensembl"/>
        </authorList>
    </citation>
    <scope>IDENTIFICATION</scope>
</reference>
<accession>A0A7N8WK52</accession>
<evidence type="ECO:0000256" key="5">
    <source>
        <dbReference type="ARBA" id="ARBA00022737"/>
    </source>
</evidence>
<evidence type="ECO:0000256" key="3">
    <source>
        <dbReference type="ARBA" id="ARBA00022614"/>
    </source>
</evidence>
<keyword evidence="5" id="KW-0677">Repeat</keyword>
<keyword evidence="15" id="KW-1185">Reference proteome</keyword>
<dbReference type="Gene3D" id="3.80.10.10">
    <property type="entry name" value="Ribonuclease Inhibitor"/>
    <property type="match status" value="2"/>
</dbReference>
<dbReference type="Pfam" id="PF15227">
    <property type="entry name" value="zf-C3HC4_4"/>
    <property type="match status" value="1"/>
</dbReference>